<feature type="compositionally biased region" description="Polar residues" evidence="1">
    <location>
        <begin position="454"/>
        <end position="465"/>
    </location>
</feature>
<evidence type="ECO:0000256" key="1">
    <source>
        <dbReference type="SAM" id="MobiDB-lite"/>
    </source>
</evidence>
<dbReference type="PANTHER" id="PTHR47815:SF1">
    <property type="entry name" value="UNIVERSAL STRESS PROTEIN A FAMILY PROTEIN C25B2.10"/>
    <property type="match status" value="1"/>
</dbReference>
<feature type="domain" description="UspA" evidence="2">
    <location>
        <begin position="147"/>
        <end position="278"/>
    </location>
</feature>
<comment type="caution">
    <text evidence="3">The sequence shown here is derived from an EMBL/GenBank/DDBJ whole genome shotgun (WGS) entry which is preliminary data.</text>
</comment>
<protein>
    <recommendedName>
        <fullName evidence="2">UspA domain-containing protein</fullName>
    </recommendedName>
</protein>
<keyword evidence="4" id="KW-1185">Reference proteome</keyword>
<dbReference type="InterPro" id="IPR006016">
    <property type="entry name" value="UspA"/>
</dbReference>
<dbReference type="SUPFAM" id="SSF52402">
    <property type="entry name" value="Adenine nucleotide alpha hydrolases-like"/>
    <property type="match status" value="1"/>
</dbReference>
<gene>
    <name evidence="3" type="ORF">LTR24_007786</name>
</gene>
<proteinExistence type="predicted"/>
<dbReference type="Gene3D" id="3.40.50.620">
    <property type="entry name" value="HUPs"/>
    <property type="match status" value="1"/>
</dbReference>
<dbReference type="EMBL" id="JAVRRG010000122">
    <property type="protein sequence ID" value="KAK5083289.1"/>
    <property type="molecule type" value="Genomic_DNA"/>
</dbReference>
<dbReference type="PRINTS" id="PR01438">
    <property type="entry name" value="UNVRSLSTRESS"/>
</dbReference>
<dbReference type="Proteomes" id="UP001345013">
    <property type="component" value="Unassembled WGS sequence"/>
</dbReference>
<evidence type="ECO:0000259" key="2">
    <source>
        <dbReference type="Pfam" id="PF00582"/>
    </source>
</evidence>
<name>A0ABR0K215_9EURO</name>
<dbReference type="Pfam" id="PF00582">
    <property type="entry name" value="Usp"/>
    <property type="match status" value="1"/>
</dbReference>
<dbReference type="InterPro" id="IPR006015">
    <property type="entry name" value="Universal_stress_UspA"/>
</dbReference>
<feature type="region of interest" description="Disordered" evidence="1">
    <location>
        <begin position="1"/>
        <end position="115"/>
    </location>
</feature>
<dbReference type="PANTHER" id="PTHR47815">
    <property type="entry name" value="UNIVERSAL STRESS PROTEIN A FAMILY PROTEIN C25B2.10"/>
    <property type="match status" value="1"/>
</dbReference>
<sequence length="485" mass="53457">MSVYSAITQAAPVLPQSSTAEREATTKEEQDELAFGQVWTGAGQQPPPSNSQTHTANHPTRPSLQERRKSSVQFSTGAAEETIRRESTCPPIPRPSNSSIHRVPSPPPPIPYTKGVSFDTFTTPDAPAEAFSIQYKHNDFNYTPRTRTFIVGTDAKDYSEYALEWALDELVDDGDEIVCLRVVSEESQERREYRREADRLLTSVIEKNAIERKAISFKMELAVGKVTDVIQSMIQLYEPVAIIVGTRGRALTGMQGLMGGSVSKYCLQRSPVPTIVVRPSTKRTKKKINRQAEAGRSVYTSILSKAEANGARHVRDRNIDTGTFATREAAEEAEAVEKAVGKPKRKGILRNNYGGPIARVTSIASDADDEDDQHTRFALPLGYLSTETAPRADVAMKSAIIQALAEEPDSPRGGSRTQSPAGHKRAESEGALTDQSDDDPEMMPTIVAERRPSTRAQTPWLNSILSRPEPKRPISRERGSRSRSR</sequence>
<organism evidence="3 4">
    <name type="scientific">Lithohypha guttulata</name>
    <dbReference type="NCBI Taxonomy" id="1690604"/>
    <lineage>
        <taxon>Eukaryota</taxon>
        <taxon>Fungi</taxon>
        <taxon>Dikarya</taxon>
        <taxon>Ascomycota</taxon>
        <taxon>Pezizomycotina</taxon>
        <taxon>Eurotiomycetes</taxon>
        <taxon>Chaetothyriomycetidae</taxon>
        <taxon>Chaetothyriales</taxon>
        <taxon>Trichomeriaceae</taxon>
        <taxon>Lithohypha</taxon>
    </lineage>
</organism>
<feature type="compositionally biased region" description="Polar residues" evidence="1">
    <location>
        <begin position="50"/>
        <end position="63"/>
    </location>
</feature>
<feature type="region of interest" description="Disordered" evidence="1">
    <location>
        <begin position="404"/>
        <end position="485"/>
    </location>
</feature>
<evidence type="ECO:0000313" key="3">
    <source>
        <dbReference type="EMBL" id="KAK5083289.1"/>
    </source>
</evidence>
<reference evidence="3 4" key="1">
    <citation type="submission" date="2023-08" db="EMBL/GenBank/DDBJ databases">
        <title>Black Yeasts Isolated from many extreme environments.</title>
        <authorList>
            <person name="Coleine C."/>
            <person name="Stajich J.E."/>
            <person name="Selbmann L."/>
        </authorList>
    </citation>
    <scope>NUCLEOTIDE SEQUENCE [LARGE SCALE GENOMIC DNA]</scope>
    <source>
        <strain evidence="3 4">CCFEE 5885</strain>
    </source>
</reference>
<dbReference type="InterPro" id="IPR014729">
    <property type="entry name" value="Rossmann-like_a/b/a_fold"/>
</dbReference>
<evidence type="ECO:0000313" key="4">
    <source>
        <dbReference type="Proteomes" id="UP001345013"/>
    </source>
</evidence>
<dbReference type="CDD" id="cd23659">
    <property type="entry name" value="USP_At3g01520-like"/>
    <property type="match status" value="1"/>
</dbReference>
<accession>A0ABR0K215</accession>
<feature type="compositionally biased region" description="Basic and acidic residues" evidence="1">
    <location>
        <begin position="468"/>
        <end position="485"/>
    </location>
</feature>